<dbReference type="Pfam" id="PF24621">
    <property type="entry name" value="DHQS_C"/>
    <property type="match status" value="1"/>
</dbReference>
<keyword evidence="9" id="KW-0479">Metal-binding</keyword>
<evidence type="ECO:0000313" key="20">
    <source>
        <dbReference type="Proteomes" id="UP000029922"/>
    </source>
</evidence>
<comment type="function">
    <text evidence="5">Catalyzes the conversion of 3-deoxy-D-arabino-heptulosonate 7-phosphate (DAHP) to dehydroquinate (DHQ).</text>
</comment>
<comment type="catalytic activity">
    <reaction evidence="1">
        <text>7-phospho-2-dehydro-3-deoxy-D-arabino-heptonate = 3-dehydroquinate + phosphate</text>
        <dbReference type="Rhea" id="RHEA:21968"/>
        <dbReference type="ChEBI" id="CHEBI:32364"/>
        <dbReference type="ChEBI" id="CHEBI:43474"/>
        <dbReference type="ChEBI" id="CHEBI:58394"/>
        <dbReference type="EC" id="4.2.3.4"/>
    </reaction>
</comment>
<dbReference type="OrthoDB" id="9806583at2"/>
<keyword evidence="12" id="KW-0520">NAD</keyword>
<dbReference type="Proteomes" id="UP000029922">
    <property type="component" value="Unassembled WGS sequence"/>
</dbReference>
<comment type="cofactor">
    <cofactor evidence="4">
        <name>Zn(2+)</name>
        <dbReference type="ChEBI" id="CHEBI:29105"/>
    </cofactor>
</comment>
<dbReference type="InterPro" id="IPR050071">
    <property type="entry name" value="Dehydroquinate_synthase"/>
</dbReference>
<keyword evidence="8" id="KW-0028">Amino-acid biosynthesis</keyword>
<evidence type="ECO:0000256" key="8">
    <source>
        <dbReference type="ARBA" id="ARBA00022605"/>
    </source>
</evidence>
<reference evidence="18 21" key="2">
    <citation type="submission" date="2018-06" db="EMBL/GenBank/DDBJ databases">
        <authorList>
            <consortium name="Pathogen Informatics"/>
            <person name="Doyle S."/>
        </authorList>
    </citation>
    <scope>NUCLEOTIDE SEQUENCE [LARGE SCALE GENOMIC DNA]</scope>
    <source>
        <strain evidence="18 21">NCTC12714</strain>
    </source>
</reference>
<comment type="cofactor">
    <cofactor evidence="3">
        <name>Co(2+)</name>
        <dbReference type="ChEBI" id="CHEBI:48828"/>
    </cofactor>
</comment>
<evidence type="ECO:0000259" key="17">
    <source>
        <dbReference type="Pfam" id="PF24621"/>
    </source>
</evidence>
<dbReference type="InterPro" id="IPR016037">
    <property type="entry name" value="DHQ_synth_AroB"/>
</dbReference>
<feature type="domain" description="3-dehydroquinate synthase N-terminal" evidence="16">
    <location>
        <begin position="78"/>
        <end position="190"/>
    </location>
</feature>
<evidence type="ECO:0000256" key="1">
    <source>
        <dbReference type="ARBA" id="ARBA00001393"/>
    </source>
</evidence>
<dbReference type="CDD" id="cd08195">
    <property type="entry name" value="DHQS"/>
    <property type="match status" value="1"/>
</dbReference>
<dbReference type="InterPro" id="IPR030960">
    <property type="entry name" value="DHQS/DOIS_N"/>
</dbReference>
<evidence type="ECO:0000256" key="5">
    <source>
        <dbReference type="ARBA" id="ARBA00003485"/>
    </source>
</evidence>
<evidence type="ECO:0000259" key="16">
    <source>
        <dbReference type="Pfam" id="PF01761"/>
    </source>
</evidence>
<dbReference type="EC" id="4.2.3.4" evidence="7 15"/>
<evidence type="ECO:0000256" key="13">
    <source>
        <dbReference type="ARBA" id="ARBA00023141"/>
    </source>
</evidence>
<gene>
    <name evidence="18" type="primary">aroB</name>
    <name evidence="19" type="ORF">LS73_009650</name>
    <name evidence="18" type="ORF">NCTC12714_00232</name>
</gene>
<dbReference type="GO" id="GO:0003856">
    <property type="term" value="F:3-dehydroquinate synthase activity"/>
    <property type="evidence" value="ECO:0007669"/>
    <property type="project" value="UniProtKB-UniRule"/>
</dbReference>
<dbReference type="EMBL" id="UGJE01000002">
    <property type="protein sequence ID" value="STQ85447.1"/>
    <property type="molecule type" value="Genomic_DNA"/>
</dbReference>
<evidence type="ECO:0000256" key="2">
    <source>
        <dbReference type="ARBA" id="ARBA00001911"/>
    </source>
</evidence>
<dbReference type="GO" id="GO:0008652">
    <property type="term" value="P:amino acid biosynthetic process"/>
    <property type="evidence" value="ECO:0007669"/>
    <property type="project" value="UniProtKB-KW"/>
</dbReference>
<keyword evidence="21" id="KW-1185">Reference proteome</keyword>
<evidence type="ECO:0000256" key="14">
    <source>
        <dbReference type="ARBA" id="ARBA00023239"/>
    </source>
</evidence>
<dbReference type="GO" id="GO:0046872">
    <property type="term" value="F:metal ion binding"/>
    <property type="evidence" value="ECO:0007669"/>
    <property type="project" value="UniProtKB-KW"/>
</dbReference>
<keyword evidence="13" id="KW-0057">Aromatic amino acid biosynthesis</keyword>
<dbReference type="GO" id="GO:0009073">
    <property type="term" value="P:aromatic amino acid family biosynthetic process"/>
    <property type="evidence" value="ECO:0007669"/>
    <property type="project" value="UniProtKB-KW"/>
</dbReference>
<dbReference type="Proteomes" id="UP000255139">
    <property type="component" value="Unassembled WGS sequence"/>
</dbReference>
<dbReference type="RefSeq" id="WP_034557267.1">
    <property type="nucleotide sequence ID" value="NZ_FZML01000057.1"/>
</dbReference>
<dbReference type="InterPro" id="IPR056179">
    <property type="entry name" value="DHQS_C"/>
</dbReference>
<protein>
    <recommendedName>
        <fullName evidence="7 15">3-dehydroquinate synthase</fullName>
        <ecNumber evidence="7 15">4.2.3.4</ecNumber>
    </recommendedName>
</protein>
<evidence type="ECO:0000256" key="11">
    <source>
        <dbReference type="ARBA" id="ARBA00022833"/>
    </source>
</evidence>
<name>A0A099TXK3_9HELI</name>
<dbReference type="GO" id="GO:0009423">
    <property type="term" value="P:chorismate biosynthetic process"/>
    <property type="evidence" value="ECO:0007669"/>
    <property type="project" value="UniProtKB-UniRule"/>
</dbReference>
<organism evidence="18 21">
    <name type="scientific">Helicobacter muridarum</name>
    <dbReference type="NCBI Taxonomy" id="216"/>
    <lineage>
        <taxon>Bacteria</taxon>
        <taxon>Pseudomonadati</taxon>
        <taxon>Campylobacterota</taxon>
        <taxon>Epsilonproteobacteria</taxon>
        <taxon>Campylobacterales</taxon>
        <taxon>Helicobacteraceae</taxon>
        <taxon>Helicobacter</taxon>
    </lineage>
</organism>
<comment type="pathway">
    <text evidence="6">Metabolic intermediate biosynthesis; chorismate biosynthesis; chorismate from D-erythrose 4-phosphate and phosphoenolpyruvate: step 2/7.</text>
</comment>
<proteinExistence type="predicted"/>
<dbReference type="Gene3D" id="1.20.1090.10">
    <property type="entry name" value="Dehydroquinate synthase-like - alpha domain"/>
    <property type="match status" value="1"/>
</dbReference>
<sequence>MENTNNLLINAKSKSYPIYFGNLSSYIEHLQSILSKKILIVTTDSIAKILLNDFLSLLCRNETSNPNRNISIDDIPVCIIQDGESNKDLSHIEYILDCAFRAKLNRNSLMIALGGGVITDMVGFASGIYQRGIDFISIPTTLLSMVDASVGGKCGINNKYGKNLVGIFHQPNEVYIDSRFLTTLPKREISAGFAEIIKIFACFDFYLLEELDKELQMLESKNNQKYIQAMLLESSMLTTIIQKSVMLKAKVVEQDEEERNGSRAILNYGHTFGHAIELESNFTQYLHGEAVSMGIVMANRLSCKLGILNQKIARDIESLLYRCGLPIRYKIKDIESFYQSFFLDKKSLDSKLHFVLLQSNPNIFASLHNDIDKDILLETLHEFS</sequence>
<dbReference type="SUPFAM" id="SSF56796">
    <property type="entry name" value="Dehydroquinate synthase-like"/>
    <property type="match status" value="1"/>
</dbReference>
<keyword evidence="10" id="KW-0547">Nucleotide-binding</keyword>
<comment type="cofactor">
    <cofactor evidence="2">
        <name>NAD(+)</name>
        <dbReference type="ChEBI" id="CHEBI:57540"/>
    </cofactor>
</comment>
<dbReference type="STRING" id="216.LS73_03040"/>
<evidence type="ECO:0000256" key="12">
    <source>
        <dbReference type="ARBA" id="ARBA00023027"/>
    </source>
</evidence>
<accession>A0A099TXK3</accession>
<evidence type="ECO:0000256" key="4">
    <source>
        <dbReference type="ARBA" id="ARBA00001947"/>
    </source>
</evidence>
<dbReference type="PANTHER" id="PTHR43622">
    <property type="entry name" value="3-DEHYDROQUINATE SYNTHASE"/>
    <property type="match status" value="1"/>
</dbReference>
<evidence type="ECO:0000256" key="6">
    <source>
        <dbReference type="ARBA" id="ARBA00004661"/>
    </source>
</evidence>
<evidence type="ECO:0000313" key="21">
    <source>
        <dbReference type="Proteomes" id="UP000255139"/>
    </source>
</evidence>
<reference evidence="19 20" key="1">
    <citation type="journal article" date="2014" name="Genome Announc.">
        <title>Draft genome sequences of eight enterohepatic helicobacter species isolated from both laboratory and wild rodents.</title>
        <authorList>
            <person name="Sheh A."/>
            <person name="Shen Z."/>
            <person name="Fox J.G."/>
        </authorList>
    </citation>
    <scope>NUCLEOTIDE SEQUENCE [LARGE SCALE GENOMIC DNA]</scope>
    <source>
        <strain evidence="19 20">ST1</strain>
    </source>
</reference>
<dbReference type="GO" id="GO:0005737">
    <property type="term" value="C:cytoplasm"/>
    <property type="evidence" value="ECO:0007669"/>
    <property type="project" value="InterPro"/>
</dbReference>
<evidence type="ECO:0000256" key="10">
    <source>
        <dbReference type="ARBA" id="ARBA00022741"/>
    </source>
</evidence>
<evidence type="ECO:0000256" key="9">
    <source>
        <dbReference type="ARBA" id="ARBA00022723"/>
    </source>
</evidence>
<dbReference type="GO" id="GO:0000166">
    <property type="term" value="F:nucleotide binding"/>
    <property type="evidence" value="ECO:0007669"/>
    <property type="project" value="UniProtKB-KW"/>
</dbReference>
<evidence type="ECO:0000256" key="7">
    <source>
        <dbReference type="ARBA" id="ARBA00013031"/>
    </source>
</evidence>
<evidence type="ECO:0000313" key="18">
    <source>
        <dbReference type="EMBL" id="STQ85447.1"/>
    </source>
</evidence>
<evidence type="ECO:0000313" key="19">
    <source>
        <dbReference type="EMBL" id="TLD97934.1"/>
    </source>
</evidence>
<evidence type="ECO:0000256" key="15">
    <source>
        <dbReference type="NCBIfam" id="TIGR01357"/>
    </source>
</evidence>
<dbReference type="Gene3D" id="3.40.50.1970">
    <property type="match status" value="1"/>
</dbReference>
<feature type="domain" description="3-dehydroquinate synthase C-terminal" evidence="17">
    <location>
        <begin position="192"/>
        <end position="347"/>
    </location>
</feature>
<keyword evidence="11" id="KW-0862">Zinc</keyword>
<dbReference type="PANTHER" id="PTHR43622:SF7">
    <property type="entry name" value="3-DEHYDROQUINATE SYNTHASE, CHLOROPLASTIC"/>
    <property type="match status" value="1"/>
</dbReference>
<dbReference type="AlphaFoldDB" id="A0A099TXK3"/>
<dbReference type="FunFam" id="3.40.50.1970:FF:000007">
    <property type="entry name" value="Pentafunctional AROM polypeptide"/>
    <property type="match status" value="1"/>
</dbReference>
<dbReference type="EMBL" id="JRPD02000051">
    <property type="protein sequence ID" value="TLD97934.1"/>
    <property type="molecule type" value="Genomic_DNA"/>
</dbReference>
<dbReference type="Pfam" id="PF01761">
    <property type="entry name" value="DHQ_synthase"/>
    <property type="match status" value="1"/>
</dbReference>
<keyword evidence="14 18" id="KW-0456">Lyase</keyword>
<evidence type="ECO:0000256" key="3">
    <source>
        <dbReference type="ARBA" id="ARBA00001941"/>
    </source>
</evidence>
<dbReference type="NCBIfam" id="TIGR01357">
    <property type="entry name" value="aroB"/>
    <property type="match status" value="1"/>
</dbReference>